<comment type="caution">
    <text evidence="1">The sequence shown here is derived from an EMBL/GenBank/DDBJ whole genome shotgun (WGS) entry which is preliminary data.</text>
</comment>
<organism evidence="1 3">
    <name type="scientific">Araneus ventricosus</name>
    <name type="common">Orbweaver spider</name>
    <name type="synonym">Epeira ventricosa</name>
    <dbReference type="NCBI Taxonomy" id="182803"/>
    <lineage>
        <taxon>Eukaryota</taxon>
        <taxon>Metazoa</taxon>
        <taxon>Ecdysozoa</taxon>
        <taxon>Arthropoda</taxon>
        <taxon>Chelicerata</taxon>
        <taxon>Arachnida</taxon>
        <taxon>Araneae</taxon>
        <taxon>Araneomorphae</taxon>
        <taxon>Entelegynae</taxon>
        <taxon>Araneoidea</taxon>
        <taxon>Araneidae</taxon>
        <taxon>Araneus</taxon>
    </lineage>
</organism>
<sequence length="99" mass="11673">KQHNGSFGTDLVTFNVGRCRGRHLSWQLLLQTFAPHQFEDVCPSPYDGSSVEWVSNLEALRFRGRHLTIKPRRALCSRYNEEYLARTFYLCPLNNWVHY</sequence>
<dbReference type="Proteomes" id="UP000499080">
    <property type="component" value="Unassembled WGS sequence"/>
</dbReference>
<gene>
    <name evidence="2" type="ORF">AVEN_262507_1</name>
    <name evidence="1" type="ORF">AVEN_31943_1</name>
</gene>
<dbReference type="AlphaFoldDB" id="A0A4Y2GQT4"/>
<feature type="non-terminal residue" evidence="1">
    <location>
        <position position="1"/>
    </location>
</feature>
<evidence type="ECO:0000313" key="1">
    <source>
        <dbReference type="EMBL" id="GBM56090.1"/>
    </source>
</evidence>
<evidence type="ECO:0000313" key="2">
    <source>
        <dbReference type="EMBL" id="GBM56181.1"/>
    </source>
</evidence>
<evidence type="ECO:0000313" key="3">
    <source>
        <dbReference type="Proteomes" id="UP000499080"/>
    </source>
</evidence>
<protein>
    <submittedName>
        <fullName evidence="1">Uncharacterized protein</fullName>
    </submittedName>
</protein>
<proteinExistence type="predicted"/>
<dbReference type="EMBL" id="BGPR01178918">
    <property type="protein sequence ID" value="GBM56181.1"/>
    <property type="molecule type" value="Genomic_DNA"/>
</dbReference>
<dbReference type="EMBL" id="BGPR01178889">
    <property type="protein sequence ID" value="GBM56090.1"/>
    <property type="molecule type" value="Genomic_DNA"/>
</dbReference>
<accession>A0A4Y2GQT4</accession>
<reference evidence="1 3" key="1">
    <citation type="journal article" date="2019" name="Sci. Rep.">
        <title>Orb-weaving spider Araneus ventricosus genome elucidates the spidroin gene catalogue.</title>
        <authorList>
            <person name="Kono N."/>
            <person name="Nakamura H."/>
            <person name="Ohtoshi R."/>
            <person name="Moran D.A.P."/>
            <person name="Shinohara A."/>
            <person name="Yoshida Y."/>
            <person name="Fujiwara M."/>
            <person name="Mori M."/>
            <person name="Tomita M."/>
            <person name="Arakawa K."/>
        </authorList>
    </citation>
    <scope>NUCLEOTIDE SEQUENCE [LARGE SCALE GENOMIC DNA]</scope>
</reference>
<name>A0A4Y2GQT4_ARAVE</name>
<keyword evidence="3" id="KW-1185">Reference proteome</keyword>